<sequence>MVIFHPDSTKNNQLIIKIKNDFHFYLKYFFNLYLSYR</sequence>
<comment type="caution">
    <text evidence="1">The sequence shown here is derived from an EMBL/GenBank/DDBJ whole genome shotgun (WGS) entry which is preliminary data.</text>
</comment>
<gene>
    <name evidence="1" type="ORF">yberc0001_470</name>
</gene>
<evidence type="ECO:0000313" key="2">
    <source>
        <dbReference type="Proteomes" id="UP000010319"/>
    </source>
</evidence>
<dbReference type="Proteomes" id="UP000010319">
    <property type="component" value="Unassembled WGS sequence"/>
</dbReference>
<accession>A0ABM9Y2Z7</accession>
<reference evidence="1" key="1">
    <citation type="submission" date="2008-12" db="EMBL/GenBank/DDBJ databases">
        <title>Annotation of the Yersinia bercovieri ATCC 43970 genome.</title>
        <authorList>
            <person name="Read T.D."/>
            <person name="Akmal A."/>
            <person name="Bishop-Lilly K."/>
            <person name="Chen P.E."/>
            <person name="Cook C."/>
            <person name="Kiley M.P."/>
            <person name="Lentz S."/>
            <person name="Mateczun A."/>
            <person name="Nagarajan N."/>
            <person name="Nolan N."/>
            <person name="Osborne B.I."/>
            <person name="Pop M."/>
            <person name="Sozhamannan S."/>
            <person name="Stewart A.C."/>
            <person name="Sulakvelidze A."/>
            <person name="Thomason B."/>
            <person name="Willner K."/>
            <person name="Zwick M.E."/>
        </authorList>
    </citation>
    <scope>NUCLEOTIDE SEQUENCE [LARGE SCALE GENOMIC DNA]</scope>
    <source>
        <strain evidence="1">ATCC 43970</strain>
    </source>
</reference>
<name>A0ABM9Y2Z7_YERBE</name>
<organism evidence="1 2">
    <name type="scientific">Yersinia bercovieri ATCC 43970</name>
    <dbReference type="NCBI Taxonomy" id="349968"/>
    <lineage>
        <taxon>Bacteria</taxon>
        <taxon>Pseudomonadati</taxon>
        <taxon>Pseudomonadota</taxon>
        <taxon>Gammaproteobacteria</taxon>
        <taxon>Enterobacterales</taxon>
        <taxon>Yersiniaceae</taxon>
        <taxon>Yersinia</taxon>
    </lineage>
</organism>
<proteinExistence type="predicted"/>
<dbReference type="EMBL" id="AALC02000004">
    <property type="protein sequence ID" value="EEQ08082.1"/>
    <property type="molecule type" value="Genomic_DNA"/>
</dbReference>
<evidence type="ECO:0000313" key="1">
    <source>
        <dbReference type="EMBL" id="EEQ08082.1"/>
    </source>
</evidence>
<protein>
    <submittedName>
        <fullName evidence="1">Uncharacterized protein</fullName>
    </submittedName>
</protein>
<keyword evidence="2" id="KW-1185">Reference proteome</keyword>